<name>A0ABP8WJT3_9MICO</name>
<gene>
    <name evidence="3" type="ORF">GCM10023198_06650</name>
</gene>
<feature type="region of interest" description="Disordered" evidence="1">
    <location>
        <begin position="1"/>
        <end position="42"/>
    </location>
</feature>
<evidence type="ECO:0000256" key="1">
    <source>
        <dbReference type="SAM" id="MobiDB-lite"/>
    </source>
</evidence>
<feature type="transmembrane region" description="Helical" evidence="2">
    <location>
        <begin position="136"/>
        <end position="154"/>
    </location>
</feature>
<keyword evidence="2" id="KW-0812">Transmembrane</keyword>
<feature type="compositionally biased region" description="Low complexity" evidence="1">
    <location>
        <begin position="14"/>
        <end position="26"/>
    </location>
</feature>
<keyword evidence="2" id="KW-0472">Membrane</keyword>
<sequence length="516" mass="54908">MSTDPAPTTPLPEEPAAAPTDATGEAPEPPATSPDADGAPRPAARPLTAALLNLSGLGLGYLHLRAWLRLVVALAATAGLVWVALPIGREPIAVWWALGYLGALGLFALDAALLARHRARHETPRRNVWTPRAAGRIAWVTLAVVPLLGGAYVVTQQEVLEQHLAHDLDQAEESLEGRPSVFAAYKDVYDAAYATYVRTVAEHPRTRAADRVPGLVDGLYAQAKGDDACNAVAAVRHFAEPGTAEPLRTAAQHELPGALHDCGLRSAERGVFASARPMLTELLADHPASDPAQALPEELAAWRDDVIKSLSSKGGCSDTRQATESTSFLAGFDSGKVKALADEARTKIPAGLLRCGVAQFKNEQYTEAQGVLSTLIDVYPRAKDADYAERVQIASGIARLDPRAGVELPPLTEPDGTVTLTVHNYSPDQFEMVYTGPATGVITIDPCEDCHHYAKGDQPECVGYSLTVPSETVTIPAGDYITATRQDGTILDWEGGSLGKESYTADGGLCTWTHER</sequence>
<evidence type="ECO:0000313" key="4">
    <source>
        <dbReference type="Proteomes" id="UP001500843"/>
    </source>
</evidence>
<comment type="caution">
    <text evidence="3">The sequence shown here is derived from an EMBL/GenBank/DDBJ whole genome shotgun (WGS) entry which is preliminary data.</text>
</comment>
<keyword evidence="4" id="KW-1185">Reference proteome</keyword>
<evidence type="ECO:0000256" key="2">
    <source>
        <dbReference type="SAM" id="Phobius"/>
    </source>
</evidence>
<proteinExistence type="predicted"/>
<feature type="transmembrane region" description="Helical" evidence="2">
    <location>
        <begin position="66"/>
        <end position="87"/>
    </location>
</feature>
<reference evidence="4" key="1">
    <citation type="journal article" date="2019" name="Int. J. Syst. Evol. Microbiol.">
        <title>The Global Catalogue of Microorganisms (GCM) 10K type strain sequencing project: providing services to taxonomists for standard genome sequencing and annotation.</title>
        <authorList>
            <consortium name="The Broad Institute Genomics Platform"/>
            <consortium name="The Broad Institute Genome Sequencing Center for Infectious Disease"/>
            <person name="Wu L."/>
            <person name="Ma J."/>
        </authorList>
    </citation>
    <scope>NUCLEOTIDE SEQUENCE [LARGE SCALE GENOMIC DNA]</scope>
    <source>
        <strain evidence="4">JCM 17975</strain>
    </source>
</reference>
<feature type="transmembrane region" description="Helical" evidence="2">
    <location>
        <begin position="93"/>
        <end position="115"/>
    </location>
</feature>
<accession>A0ABP8WJT3</accession>
<dbReference type="Proteomes" id="UP001500843">
    <property type="component" value="Unassembled WGS sequence"/>
</dbReference>
<evidence type="ECO:0008006" key="5">
    <source>
        <dbReference type="Google" id="ProtNLM"/>
    </source>
</evidence>
<organism evidence="3 4">
    <name type="scientific">Promicromonospora umidemergens</name>
    <dbReference type="NCBI Taxonomy" id="629679"/>
    <lineage>
        <taxon>Bacteria</taxon>
        <taxon>Bacillati</taxon>
        <taxon>Actinomycetota</taxon>
        <taxon>Actinomycetes</taxon>
        <taxon>Micrococcales</taxon>
        <taxon>Promicromonosporaceae</taxon>
        <taxon>Promicromonospora</taxon>
    </lineage>
</organism>
<evidence type="ECO:0000313" key="3">
    <source>
        <dbReference type="EMBL" id="GAA4690531.1"/>
    </source>
</evidence>
<dbReference type="EMBL" id="BAABHM010000004">
    <property type="protein sequence ID" value="GAA4690531.1"/>
    <property type="molecule type" value="Genomic_DNA"/>
</dbReference>
<keyword evidence="2" id="KW-1133">Transmembrane helix</keyword>
<protein>
    <recommendedName>
        <fullName evidence="5">Tetratricopeptide repeat protein</fullName>
    </recommendedName>
</protein>
<dbReference type="RefSeq" id="WP_253871205.1">
    <property type="nucleotide sequence ID" value="NZ_BAABHM010000004.1"/>
</dbReference>